<accession>A0A4Q0VT70</accession>
<feature type="domain" description="Penicillin-binding protein dimerisation" evidence="9">
    <location>
        <begin position="66"/>
        <end position="229"/>
    </location>
</feature>
<dbReference type="InterPro" id="IPR005311">
    <property type="entry name" value="PBP_dimer"/>
</dbReference>
<comment type="caution">
    <text evidence="10">The sequence shown here is derived from an EMBL/GenBank/DDBJ whole genome shotgun (WGS) entry which is preliminary data.</text>
</comment>
<evidence type="ECO:0000256" key="3">
    <source>
        <dbReference type="ARBA" id="ARBA00007171"/>
    </source>
</evidence>
<dbReference type="OrthoDB" id="2985542at2"/>
<reference evidence="10 11" key="1">
    <citation type="journal article" date="2019" name="Int. J. Syst. Evol. Microbiol.">
        <title>Anaerobacillus alkaliphilus sp. nov., a novel alkaliphilic and moderately halophilic bacterium.</title>
        <authorList>
            <person name="Borsodi A.K."/>
            <person name="Aszalos J.M."/>
            <person name="Bihari P."/>
            <person name="Nagy I."/>
            <person name="Schumann P."/>
            <person name="Sproer C."/>
            <person name="Kovacs A.L."/>
            <person name="Boka K."/>
            <person name="Dobosy P."/>
            <person name="Ovari M."/>
            <person name="Szili-Kovacs T."/>
            <person name="Toth E."/>
        </authorList>
    </citation>
    <scope>NUCLEOTIDE SEQUENCE [LARGE SCALE GENOMIC DNA]</scope>
    <source>
        <strain evidence="10 11">B16-10</strain>
    </source>
</reference>
<gene>
    <name evidence="10" type="ORF">DS745_13920</name>
</gene>
<comment type="similarity">
    <text evidence="3">Belongs to the transpeptidase family.</text>
</comment>
<dbReference type="GO" id="GO:0005886">
    <property type="term" value="C:plasma membrane"/>
    <property type="evidence" value="ECO:0007669"/>
    <property type="project" value="TreeGrafter"/>
</dbReference>
<dbReference type="SUPFAM" id="SSF56601">
    <property type="entry name" value="beta-lactamase/transpeptidase-like"/>
    <property type="match status" value="1"/>
</dbReference>
<evidence type="ECO:0000256" key="4">
    <source>
        <dbReference type="ARBA" id="ARBA00012448"/>
    </source>
</evidence>
<dbReference type="GO" id="GO:0071555">
    <property type="term" value="P:cell wall organization"/>
    <property type="evidence" value="ECO:0007669"/>
    <property type="project" value="TreeGrafter"/>
</dbReference>
<dbReference type="PANTHER" id="PTHR30627:SF24">
    <property type="entry name" value="PENICILLIN-BINDING PROTEIN 4B"/>
    <property type="match status" value="1"/>
</dbReference>
<protein>
    <recommendedName>
        <fullName evidence="4">serine-type D-Ala-D-Ala carboxypeptidase</fullName>
        <ecNumber evidence="4">3.4.16.4</ecNumber>
    </recommendedName>
</protein>
<dbReference type="EC" id="3.4.16.4" evidence="4"/>
<evidence type="ECO:0000256" key="5">
    <source>
        <dbReference type="ARBA" id="ARBA00023136"/>
    </source>
</evidence>
<dbReference type="PANTHER" id="PTHR30627">
    <property type="entry name" value="PEPTIDOGLYCAN D,D-TRANSPEPTIDASE"/>
    <property type="match status" value="1"/>
</dbReference>
<comment type="catalytic activity">
    <reaction evidence="6">
        <text>Preferential cleavage: (Ac)2-L-Lys-D-Ala-|-D-Ala. Also transpeptidation of peptidyl-alanyl moieties that are N-acyl substituents of D-alanine.</text>
        <dbReference type="EC" id="3.4.16.4"/>
    </reaction>
</comment>
<dbReference type="GO" id="GO:0009002">
    <property type="term" value="F:serine-type D-Ala-D-Ala carboxypeptidase activity"/>
    <property type="evidence" value="ECO:0007669"/>
    <property type="project" value="UniProtKB-EC"/>
</dbReference>
<keyword evidence="7" id="KW-0812">Transmembrane</keyword>
<dbReference type="EMBL" id="QOUX01000042">
    <property type="protein sequence ID" value="RXI99964.1"/>
    <property type="molecule type" value="Genomic_DNA"/>
</dbReference>
<proteinExistence type="inferred from homology"/>
<dbReference type="Gene3D" id="3.90.1310.10">
    <property type="entry name" value="Penicillin-binding protein 2a (Domain 2)"/>
    <property type="match status" value="1"/>
</dbReference>
<dbReference type="Proteomes" id="UP000290649">
    <property type="component" value="Unassembled WGS sequence"/>
</dbReference>
<comment type="subcellular location">
    <subcellularLocation>
        <location evidence="1">Membrane</location>
    </subcellularLocation>
</comment>
<keyword evidence="7" id="KW-1133">Transmembrane helix</keyword>
<evidence type="ECO:0000256" key="1">
    <source>
        <dbReference type="ARBA" id="ARBA00004370"/>
    </source>
</evidence>
<feature type="domain" description="Penicillin-binding protein transpeptidase" evidence="8">
    <location>
        <begin position="273"/>
        <end position="588"/>
    </location>
</feature>
<keyword evidence="5 7" id="KW-0472">Membrane</keyword>
<dbReference type="SUPFAM" id="SSF56519">
    <property type="entry name" value="Penicillin binding protein dimerisation domain"/>
    <property type="match status" value="1"/>
</dbReference>
<dbReference type="InterPro" id="IPR050515">
    <property type="entry name" value="Beta-lactam/transpept"/>
</dbReference>
<evidence type="ECO:0000259" key="9">
    <source>
        <dbReference type="Pfam" id="PF03717"/>
    </source>
</evidence>
<evidence type="ECO:0000256" key="7">
    <source>
        <dbReference type="SAM" id="Phobius"/>
    </source>
</evidence>
<dbReference type="GO" id="GO:0071972">
    <property type="term" value="F:peptidoglycan L,D-transpeptidase activity"/>
    <property type="evidence" value="ECO:0007669"/>
    <property type="project" value="TreeGrafter"/>
</dbReference>
<evidence type="ECO:0000256" key="6">
    <source>
        <dbReference type="ARBA" id="ARBA00034000"/>
    </source>
</evidence>
<comment type="pathway">
    <text evidence="2">Cell wall biogenesis; peptidoglycan biosynthesis.</text>
</comment>
<dbReference type="AlphaFoldDB" id="A0A4Q0VT70"/>
<name>A0A4Q0VT70_9BACI</name>
<dbReference type="Pfam" id="PF00905">
    <property type="entry name" value="Transpeptidase"/>
    <property type="match status" value="1"/>
</dbReference>
<organism evidence="10 11">
    <name type="scientific">Anaerobacillus alkaliphilus</name>
    <dbReference type="NCBI Taxonomy" id="1548597"/>
    <lineage>
        <taxon>Bacteria</taxon>
        <taxon>Bacillati</taxon>
        <taxon>Bacillota</taxon>
        <taxon>Bacilli</taxon>
        <taxon>Bacillales</taxon>
        <taxon>Bacillaceae</taxon>
        <taxon>Anaerobacillus</taxon>
    </lineage>
</organism>
<dbReference type="InterPro" id="IPR001460">
    <property type="entry name" value="PCN-bd_Tpept"/>
</dbReference>
<evidence type="ECO:0000256" key="2">
    <source>
        <dbReference type="ARBA" id="ARBA00004752"/>
    </source>
</evidence>
<feature type="transmembrane region" description="Helical" evidence="7">
    <location>
        <begin position="15"/>
        <end position="34"/>
    </location>
</feature>
<evidence type="ECO:0000313" key="11">
    <source>
        <dbReference type="Proteomes" id="UP000290649"/>
    </source>
</evidence>
<keyword evidence="11" id="KW-1185">Reference proteome</keyword>
<dbReference type="Gene3D" id="3.40.710.10">
    <property type="entry name" value="DD-peptidase/beta-lactamase superfamily"/>
    <property type="match status" value="1"/>
</dbReference>
<evidence type="ECO:0000313" key="10">
    <source>
        <dbReference type="EMBL" id="RXI99964.1"/>
    </source>
</evidence>
<dbReference type="GO" id="GO:0008658">
    <property type="term" value="F:penicillin binding"/>
    <property type="evidence" value="ECO:0007669"/>
    <property type="project" value="InterPro"/>
</dbReference>
<dbReference type="InterPro" id="IPR036138">
    <property type="entry name" value="PBP_dimer_sf"/>
</dbReference>
<sequence>MSNGGDSMTVRKRMIWVLGIFLLAMFVFIIRLAYVQLIATHHITKYDIDLVQESIKQRTKKFVLHSGRGYFTDRNGQSLHMDYFPSLILFPYLKEEGWSLSKVAQILNIDTEKLITSIEHANEPFIFKDNGVRRRLSITEMNKINELKIPGVYAHFVQERTENIAPHLVGVVGENVEEVKKRYKAQVENGTLSVHTEIGVSGMERSLDPFLISQGSSELNYFVDNLGRPLFGYDVRYHAPADPYHPTEVVTTLDKDIQNYVTDALKETGLTYGGAVLLDVKTNDLISLVSLPTFNIHFPFDEGAKNHIVSSYTPGSIFKIVVAAAAIDQNITNKFDLFDCNRNLYGDQEEPRMLGSLTFQESFAQSCNYTFAKLASEMLKTDNQVLQRYAEKLGLVDKVGWNGDIYRLENIAHFPEEEEGTIIVSEEDIGNPYAIAQTAIGQKNVRVTPLAVANMLATIARGGEKRQVRSATKIKYENGTTVVEFPTQQLGDGNQISTYTAMRLQELLRSVVKQKKGTANSKLSNSPYLVAGKTGTAEKGKNKEKLSHWFAGYFPADKPKYVLVIVDLDHHSGNYKTLKAYQKIVKYLYEFDQN</sequence>
<dbReference type="Pfam" id="PF03717">
    <property type="entry name" value="PBP_dimer"/>
    <property type="match status" value="1"/>
</dbReference>
<dbReference type="InterPro" id="IPR012338">
    <property type="entry name" value="Beta-lactam/transpept-like"/>
</dbReference>
<evidence type="ECO:0000259" key="8">
    <source>
        <dbReference type="Pfam" id="PF00905"/>
    </source>
</evidence>